<sequence>MIAHAIRMETQGGPDVLKLQEVDIGAPGPGQVLLRQTACGLNFLDVYHRSGAYPLAMPSGCGSEAAGVIEAVGEGVTSLRPGDRVAYQGGEPGAYADLRIVPATRLVGIPDGVSDEDAAAVLLKGMTVEYLLNRSVQLRPGDFALMYAAAGGIGLLAGQWAQHLGVNLIGVAAGEEKCRRARSSGYFAVLDRNRDDIVSQVKEITGGRGASVAFDSVGKATFDTTIECLAVRGVFVSFGATSGPPPAVEASLLQKKGSLYFTRPTLVHYCSAPEDYAASAGAVFDLVGKGVLKPTIGQRYALADAGKAHLDLESGHTSGSTILIP</sequence>
<dbReference type="CDD" id="cd05286">
    <property type="entry name" value="QOR2"/>
    <property type="match status" value="1"/>
</dbReference>
<dbReference type="InterPro" id="IPR047618">
    <property type="entry name" value="QOR-like"/>
</dbReference>
<dbReference type="Gene3D" id="3.90.180.10">
    <property type="entry name" value="Medium-chain alcohol dehydrogenases, catalytic domain"/>
    <property type="match status" value="1"/>
</dbReference>
<dbReference type="InterPro" id="IPR020843">
    <property type="entry name" value="ER"/>
</dbReference>
<dbReference type="Pfam" id="PF08240">
    <property type="entry name" value="ADH_N"/>
    <property type="match status" value="1"/>
</dbReference>
<dbReference type="InterPro" id="IPR036291">
    <property type="entry name" value="NAD(P)-bd_dom_sf"/>
</dbReference>
<dbReference type="GO" id="GO:0070402">
    <property type="term" value="F:NADPH binding"/>
    <property type="evidence" value="ECO:0007669"/>
    <property type="project" value="TreeGrafter"/>
</dbReference>
<dbReference type="Pfam" id="PF00107">
    <property type="entry name" value="ADH_zinc_N"/>
    <property type="match status" value="1"/>
</dbReference>
<keyword evidence="5" id="KW-1185">Reference proteome</keyword>
<keyword evidence="1" id="KW-0521">NADP</keyword>
<evidence type="ECO:0000313" key="5">
    <source>
        <dbReference type="Proteomes" id="UP000321085"/>
    </source>
</evidence>
<evidence type="ECO:0000259" key="3">
    <source>
        <dbReference type="SMART" id="SM00829"/>
    </source>
</evidence>
<gene>
    <name evidence="4" type="ORF">MAE02_20050</name>
</gene>
<keyword evidence="2" id="KW-0560">Oxidoreductase</keyword>
<dbReference type="Gene3D" id="3.40.50.720">
    <property type="entry name" value="NAD(P)-binding Rossmann-like Domain"/>
    <property type="match status" value="1"/>
</dbReference>
<dbReference type="GO" id="GO:0003960">
    <property type="term" value="F:quinone reductase (NADPH) activity"/>
    <property type="evidence" value="ECO:0007669"/>
    <property type="project" value="InterPro"/>
</dbReference>
<comment type="caution">
    <text evidence="4">The sequence shown here is derived from an EMBL/GenBank/DDBJ whole genome shotgun (WGS) entry which is preliminary data.</text>
</comment>
<evidence type="ECO:0000313" key="4">
    <source>
        <dbReference type="EMBL" id="GEO14309.1"/>
    </source>
</evidence>
<dbReference type="SUPFAM" id="SSF51735">
    <property type="entry name" value="NAD(P)-binding Rossmann-fold domains"/>
    <property type="match status" value="1"/>
</dbReference>
<dbReference type="SMART" id="SM00829">
    <property type="entry name" value="PKS_ER"/>
    <property type="match status" value="1"/>
</dbReference>
<dbReference type="Proteomes" id="UP000321085">
    <property type="component" value="Unassembled WGS sequence"/>
</dbReference>
<dbReference type="GO" id="GO:0005829">
    <property type="term" value="C:cytosol"/>
    <property type="evidence" value="ECO:0007669"/>
    <property type="project" value="TreeGrafter"/>
</dbReference>
<dbReference type="RefSeq" id="WP_308494285.1">
    <property type="nucleotide sequence ID" value="NZ_BJYU01000021.1"/>
</dbReference>
<dbReference type="GO" id="GO:0035925">
    <property type="term" value="F:mRNA 3'-UTR AU-rich region binding"/>
    <property type="evidence" value="ECO:0007669"/>
    <property type="project" value="TreeGrafter"/>
</dbReference>
<dbReference type="PANTHER" id="PTHR48106:SF13">
    <property type="entry name" value="QUINONE OXIDOREDUCTASE-RELATED"/>
    <property type="match status" value="1"/>
</dbReference>
<reference evidence="4 5" key="1">
    <citation type="submission" date="2019-07" db="EMBL/GenBank/DDBJ databases">
        <title>Whole genome shotgun sequence of Microvirga aerophila NBRC 106136.</title>
        <authorList>
            <person name="Hosoyama A."/>
            <person name="Uohara A."/>
            <person name="Ohji S."/>
            <person name="Ichikawa N."/>
        </authorList>
    </citation>
    <scope>NUCLEOTIDE SEQUENCE [LARGE SCALE GENOMIC DNA]</scope>
    <source>
        <strain evidence="4 5">NBRC 106136</strain>
    </source>
</reference>
<dbReference type="AlphaFoldDB" id="A0A512BQN8"/>
<name>A0A512BQN8_9HYPH</name>
<evidence type="ECO:0000256" key="1">
    <source>
        <dbReference type="ARBA" id="ARBA00022857"/>
    </source>
</evidence>
<protein>
    <submittedName>
        <fullName evidence="4">Quinone oxidoreductase</fullName>
    </submittedName>
</protein>
<organism evidence="4 5">
    <name type="scientific">Microvirga aerophila</name>
    <dbReference type="NCBI Taxonomy" id="670291"/>
    <lineage>
        <taxon>Bacteria</taxon>
        <taxon>Pseudomonadati</taxon>
        <taxon>Pseudomonadota</taxon>
        <taxon>Alphaproteobacteria</taxon>
        <taxon>Hyphomicrobiales</taxon>
        <taxon>Methylobacteriaceae</taxon>
        <taxon>Microvirga</taxon>
    </lineage>
</organism>
<proteinExistence type="predicted"/>
<dbReference type="PANTHER" id="PTHR48106">
    <property type="entry name" value="QUINONE OXIDOREDUCTASE PIG3-RELATED"/>
    <property type="match status" value="1"/>
</dbReference>
<dbReference type="InterPro" id="IPR013149">
    <property type="entry name" value="ADH-like_C"/>
</dbReference>
<dbReference type="InterPro" id="IPR013154">
    <property type="entry name" value="ADH-like_N"/>
</dbReference>
<dbReference type="InterPro" id="IPR011032">
    <property type="entry name" value="GroES-like_sf"/>
</dbReference>
<dbReference type="EMBL" id="BJYU01000021">
    <property type="protein sequence ID" value="GEO14309.1"/>
    <property type="molecule type" value="Genomic_DNA"/>
</dbReference>
<feature type="domain" description="Enoyl reductase (ER)" evidence="3">
    <location>
        <begin position="12"/>
        <end position="323"/>
    </location>
</feature>
<dbReference type="SUPFAM" id="SSF50129">
    <property type="entry name" value="GroES-like"/>
    <property type="match status" value="1"/>
</dbReference>
<accession>A0A512BQN8</accession>
<evidence type="ECO:0000256" key="2">
    <source>
        <dbReference type="ARBA" id="ARBA00023002"/>
    </source>
</evidence>